<dbReference type="InterPro" id="IPR058383">
    <property type="entry name" value="DUF8070"/>
</dbReference>
<dbReference type="STRING" id="553466.SAMN04487950_0819"/>
<proteinExistence type="predicted"/>
<keyword evidence="1" id="KW-0472">Membrane</keyword>
<feature type="transmembrane region" description="Helical" evidence="1">
    <location>
        <begin position="12"/>
        <end position="29"/>
    </location>
</feature>
<dbReference type="Pfam" id="PF26267">
    <property type="entry name" value="DUF8070"/>
    <property type="match status" value="1"/>
</dbReference>
<dbReference type="Proteomes" id="UP000199607">
    <property type="component" value="Unassembled WGS sequence"/>
</dbReference>
<accession>A0A1I4BWP6</accession>
<dbReference type="EMBL" id="FOTC01000001">
    <property type="protein sequence ID" value="SFK73204.1"/>
    <property type="molecule type" value="Genomic_DNA"/>
</dbReference>
<keyword evidence="1" id="KW-1133">Transmembrane helix</keyword>
<organism evidence="3 4">
    <name type="scientific">Halogranum rubrum</name>
    <dbReference type="NCBI Taxonomy" id="553466"/>
    <lineage>
        <taxon>Archaea</taxon>
        <taxon>Methanobacteriati</taxon>
        <taxon>Methanobacteriota</taxon>
        <taxon>Stenosarchaea group</taxon>
        <taxon>Halobacteria</taxon>
        <taxon>Halobacteriales</taxon>
        <taxon>Haloferacaceae</taxon>
    </lineage>
</organism>
<feature type="transmembrane region" description="Helical" evidence="1">
    <location>
        <begin position="92"/>
        <end position="113"/>
    </location>
</feature>
<keyword evidence="1" id="KW-0812">Transmembrane</keyword>
<reference evidence="4" key="1">
    <citation type="submission" date="2016-10" db="EMBL/GenBank/DDBJ databases">
        <authorList>
            <person name="Varghese N."/>
            <person name="Submissions S."/>
        </authorList>
    </citation>
    <scope>NUCLEOTIDE SEQUENCE [LARGE SCALE GENOMIC DNA]</scope>
    <source>
        <strain evidence="4">CGMCC 1.7738</strain>
    </source>
</reference>
<keyword evidence="4" id="KW-1185">Reference proteome</keyword>
<evidence type="ECO:0000313" key="3">
    <source>
        <dbReference type="EMBL" id="SFK73204.1"/>
    </source>
</evidence>
<dbReference type="AlphaFoldDB" id="A0A1I4BWP6"/>
<evidence type="ECO:0000256" key="1">
    <source>
        <dbReference type="SAM" id="Phobius"/>
    </source>
</evidence>
<evidence type="ECO:0000259" key="2">
    <source>
        <dbReference type="Pfam" id="PF26267"/>
    </source>
</evidence>
<protein>
    <recommendedName>
        <fullName evidence="2">DUF8070 domain-containing protein</fullName>
    </recommendedName>
</protein>
<name>A0A1I4BWP6_9EURY</name>
<sequence length="114" mass="11781">MDFETLRPYLLWYTGVGGVVTAAVLYGLATLVDVDVGLVATVLFLGSLVVVSMLLTVSDQGIESAAHGAEVGFGSSNPMDFQPDSLPVPNRLGVVCYFVGLTVVGGATVAFLLA</sequence>
<feature type="domain" description="DUF8070" evidence="2">
    <location>
        <begin position="1"/>
        <end position="112"/>
    </location>
</feature>
<evidence type="ECO:0000313" key="4">
    <source>
        <dbReference type="Proteomes" id="UP000199607"/>
    </source>
</evidence>
<dbReference type="RefSeq" id="WP_009376044.1">
    <property type="nucleotide sequence ID" value="NZ_FOTC01000001.1"/>
</dbReference>
<feature type="transmembrane region" description="Helical" evidence="1">
    <location>
        <begin position="36"/>
        <end position="55"/>
    </location>
</feature>
<gene>
    <name evidence="3" type="ORF">SAMN04487950_0819</name>
</gene>